<evidence type="ECO:0000313" key="1">
    <source>
        <dbReference type="EMBL" id="GFR08745.1"/>
    </source>
</evidence>
<evidence type="ECO:0000313" key="2">
    <source>
        <dbReference type="Proteomes" id="UP000887116"/>
    </source>
</evidence>
<comment type="caution">
    <text evidence="1">The sequence shown here is derived from an EMBL/GenBank/DDBJ whole genome shotgun (WGS) entry which is preliminary data.</text>
</comment>
<organism evidence="1 2">
    <name type="scientific">Trichonephila clavata</name>
    <name type="common">Joro spider</name>
    <name type="synonym">Nephila clavata</name>
    <dbReference type="NCBI Taxonomy" id="2740835"/>
    <lineage>
        <taxon>Eukaryota</taxon>
        <taxon>Metazoa</taxon>
        <taxon>Ecdysozoa</taxon>
        <taxon>Arthropoda</taxon>
        <taxon>Chelicerata</taxon>
        <taxon>Arachnida</taxon>
        <taxon>Araneae</taxon>
        <taxon>Araneomorphae</taxon>
        <taxon>Entelegynae</taxon>
        <taxon>Araneoidea</taxon>
        <taxon>Nephilidae</taxon>
        <taxon>Trichonephila</taxon>
    </lineage>
</organism>
<gene>
    <name evidence="1" type="primary">AVEN_143399_1</name>
    <name evidence="1" type="ORF">TNCT_103591</name>
</gene>
<name>A0A8X6IPP7_TRICU</name>
<dbReference type="AlphaFoldDB" id="A0A8X6IPP7"/>
<proteinExistence type="predicted"/>
<dbReference type="EMBL" id="BMAO01036190">
    <property type="protein sequence ID" value="GFR08745.1"/>
    <property type="molecule type" value="Genomic_DNA"/>
</dbReference>
<accession>A0A8X6IPP7</accession>
<protein>
    <submittedName>
        <fullName evidence="1">Helitron_like_N domain-containing protein</fullName>
    </submittedName>
</protein>
<keyword evidence="2" id="KW-1185">Reference proteome</keyword>
<reference evidence="1" key="1">
    <citation type="submission" date="2020-07" db="EMBL/GenBank/DDBJ databases">
        <title>Multicomponent nature underlies the extraordinary mechanical properties of spider dragline silk.</title>
        <authorList>
            <person name="Kono N."/>
            <person name="Nakamura H."/>
            <person name="Mori M."/>
            <person name="Yoshida Y."/>
            <person name="Ohtoshi R."/>
            <person name="Malay A.D."/>
            <person name="Moran D.A.P."/>
            <person name="Tomita M."/>
            <person name="Numata K."/>
            <person name="Arakawa K."/>
        </authorList>
    </citation>
    <scope>NUCLEOTIDE SEQUENCE</scope>
</reference>
<dbReference type="Proteomes" id="UP000887116">
    <property type="component" value="Unassembled WGS sequence"/>
</dbReference>
<sequence>MLAILPKTTLTESFELCNLAAAFGPFARKLLYSEVPRYFTRAQTKKNGFSTSKAHRLMHSPVYSNQKPWGEYLQSIQGRLSVFTCDCCWLMYGPLSFQDIRNGQQYSTYKDGCLALDLMEDDNQWDYILTEAALN</sequence>
<dbReference type="OrthoDB" id="7789720at2759"/>